<dbReference type="EMBL" id="CP108110">
    <property type="protein sequence ID" value="WUQ87137.1"/>
    <property type="molecule type" value="Genomic_DNA"/>
</dbReference>
<evidence type="ECO:0000259" key="2">
    <source>
        <dbReference type="PROSITE" id="PS51186"/>
    </source>
</evidence>
<feature type="compositionally biased region" description="Basic and acidic residues" evidence="1">
    <location>
        <begin position="1"/>
        <end position="12"/>
    </location>
</feature>
<dbReference type="RefSeq" id="WP_328957697.1">
    <property type="nucleotide sequence ID" value="NZ_CP108110.1"/>
</dbReference>
<proteinExistence type="predicted"/>
<dbReference type="Gene3D" id="3.40.630.30">
    <property type="match status" value="1"/>
</dbReference>
<organism evidence="3 4">
    <name type="scientific">Kitasatospora purpeofusca</name>
    <dbReference type="NCBI Taxonomy" id="67352"/>
    <lineage>
        <taxon>Bacteria</taxon>
        <taxon>Bacillati</taxon>
        <taxon>Actinomycetota</taxon>
        <taxon>Actinomycetes</taxon>
        <taxon>Kitasatosporales</taxon>
        <taxon>Streptomycetaceae</taxon>
        <taxon>Kitasatospora</taxon>
    </lineage>
</organism>
<feature type="region of interest" description="Disordered" evidence="1">
    <location>
        <begin position="1"/>
        <end position="21"/>
    </location>
</feature>
<name>A0ABZ1UB02_9ACTN</name>
<reference evidence="3" key="1">
    <citation type="submission" date="2022-10" db="EMBL/GenBank/DDBJ databases">
        <title>The complete genomes of actinobacterial strains from the NBC collection.</title>
        <authorList>
            <person name="Joergensen T.S."/>
            <person name="Alvarez Arevalo M."/>
            <person name="Sterndorff E.B."/>
            <person name="Faurdal D."/>
            <person name="Vuksanovic O."/>
            <person name="Mourched A.-S."/>
            <person name="Charusanti P."/>
            <person name="Shaw S."/>
            <person name="Blin K."/>
            <person name="Weber T."/>
        </authorList>
    </citation>
    <scope>NUCLEOTIDE SEQUENCE</scope>
    <source>
        <strain evidence="3">NBC_00222</strain>
    </source>
</reference>
<evidence type="ECO:0000313" key="4">
    <source>
        <dbReference type="Proteomes" id="UP001432222"/>
    </source>
</evidence>
<protein>
    <submittedName>
        <fullName evidence="3">GNAT family N-acetyltransferase</fullName>
    </submittedName>
</protein>
<dbReference type="InterPro" id="IPR000182">
    <property type="entry name" value="GNAT_dom"/>
</dbReference>
<dbReference type="Proteomes" id="UP001432222">
    <property type="component" value="Chromosome"/>
</dbReference>
<evidence type="ECO:0000313" key="3">
    <source>
        <dbReference type="EMBL" id="WUQ87137.1"/>
    </source>
</evidence>
<dbReference type="PROSITE" id="PS51186">
    <property type="entry name" value="GNAT"/>
    <property type="match status" value="1"/>
</dbReference>
<dbReference type="InterPro" id="IPR016181">
    <property type="entry name" value="Acyl_CoA_acyltransferase"/>
</dbReference>
<sequence length="200" mass="21713">MSAHPADQRATDRPSAAAPRSTLLNGGLLDDGLLHDELLVRPLAEHDWAEVVPLEARAYGESGLSEGGEALRSRHRAAPDYCFVFEHKGEFGGYLLALPYPLGHCPDLSRAESPAPLGSTNLHAHDLVVTERLRGHGLAPRLLTFLADTARDRGHATISLVAVRGSEVLWAPLGYLPHPEVRLPASYGDRAVYMAMPLHR</sequence>
<gene>
    <name evidence="3" type="ORF">OHA16_31775</name>
</gene>
<feature type="domain" description="N-acetyltransferase" evidence="2">
    <location>
        <begin position="38"/>
        <end position="199"/>
    </location>
</feature>
<accession>A0ABZ1UB02</accession>
<dbReference type="CDD" id="cd04301">
    <property type="entry name" value="NAT_SF"/>
    <property type="match status" value="1"/>
</dbReference>
<evidence type="ECO:0000256" key="1">
    <source>
        <dbReference type="SAM" id="MobiDB-lite"/>
    </source>
</evidence>
<dbReference type="Pfam" id="PF00583">
    <property type="entry name" value="Acetyltransf_1"/>
    <property type="match status" value="1"/>
</dbReference>
<keyword evidence="4" id="KW-1185">Reference proteome</keyword>
<dbReference type="SUPFAM" id="SSF55729">
    <property type="entry name" value="Acyl-CoA N-acyltransferases (Nat)"/>
    <property type="match status" value="1"/>
</dbReference>